<reference evidence="1" key="1">
    <citation type="submission" date="2018-06" db="EMBL/GenBank/DDBJ databases">
        <authorList>
            <person name="Zhirakovskaya E."/>
        </authorList>
    </citation>
    <scope>NUCLEOTIDE SEQUENCE</scope>
</reference>
<proteinExistence type="predicted"/>
<dbReference type="AlphaFoldDB" id="A0A3B1CPA0"/>
<evidence type="ECO:0000313" key="1">
    <source>
        <dbReference type="EMBL" id="VAX25808.1"/>
    </source>
</evidence>
<organism evidence="1">
    <name type="scientific">hydrothermal vent metagenome</name>
    <dbReference type="NCBI Taxonomy" id="652676"/>
    <lineage>
        <taxon>unclassified sequences</taxon>
        <taxon>metagenomes</taxon>
        <taxon>ecological metagenomes</taxon>
    </lineage>
</organism>
<gene>
    <name evidence="1" type="ORF">MNBD_IGNAVI01-2878</name>
</gene>
<dbReference type="EMBL" id="UOGD01000310">
    <property type="protein sequence ID" value="VAX25808.1"/>
    <property type="molecule type" value="Genomic_DNA"/>
</dbReference>
<protein>
    <submittedName>
        <fullName evidence="1">Uncharacterized protein</fullName>
    </submittedName>
</protein>
<sequence>MIAALLIITVIILLAVFAWLYLFNIYEVKVVVSPEYLLTGNNAEVTVNVIPVNSFGGKAPLRNVKAKFQIEKGEEIIRSFTINSDSNLATIKPNGKVGKIILIVESDFGLFPTRIEIPVVENISDIKNEN</sequence>
<accession>A0A3B1CPA0</accession>
<name>A0A3B1CPA0_9ZZZZ</name>